<keyword evidence="1" id="KW-1133">Transmembrane helix</keyword>
<protein>
    <submittedName>
        <fullName evidence="2">Uncharacterized protein</fullName>
    </submittedName>
</protein>
<dbReference type="RefSeq" id="WP_086678591.1">
    <property type="nucleotide sequence ID" value="NZ_FNUJ01000023.1"/>
</dbReference>
<dbReference type="Proteomes" id="UP000198878">
    <property type="component" value="Unassembled WGS sequence"/>
</dbReference>
<organism evidence="2 3">
    <name type="scientific">Amycolatopsis pretoriensis</name>
    <dbReference type="NCBI Taxonomy" id="218821"/>
    <lineage>
        <taxon>Bacteria</taxon>
        <taxon>Bacillati</taxon>
        <taxon>Actinomycetota</taxon>
        <taxon>Actinomycetes</taxon>
        <taxon>Pseudonocardiales</taxon>
        <taxon>Pseudonocardiaceae</taxon>
        <taxon>Amycolatopsis</taxon>
    </lineage>
</organism>
<feature type="transmembrane region" description="Helical" evidence="1">
    <location>
        <begin position="39"/>
        <end position="60"/>
    </location>
</feature>
<keyword evidence="3" id="KW-1185">Reference proteome</keyword>
<reference evidence="3" key="1">
    <citation type="submission" date="2016-10" db="EMBL/GenBank/DDBJ databases">
        <authorList>
            <person name="Varghese N."/>
            <person name="Submissions S."/>
        </authorList>
    </citation>
    <scope>NUCLEOTIDE SEQUENCE [LARGE SCALE GENOMIC DNA]</scope>
    <source>
        <strain evidence="3">DSM 44654</strain>
    </source>
</reference>
<accession>A0A1H5RJG7</accession>
<evidence type="ECO:0000313" key="3">
    <source>
        <dbReference type="Proteomes" id="UP000198878"/>
    </source>
</evidence>
<proteinExistence type="predicted"/>
<dbReference type="EMBL" id="FNUJ01000023">
    <property type="protein sequence ID" value="SEF38499.1"/>
    <property type="molecule type" value="Genomic_DNA"/>
</dbReference>
<name>A0A1H5RJG7_9PSEU</name>
<feature type="transmembrane region" description="Helical" evidence="1">
    <location>
        <begin position="91"/>
        <end position="109"/>
    </location>
</feature>
<dbReference type="AlphaFoldDB" id="A0A1H5RJG7"/>
<keyword evidence="1" id="KW-0812">Transmembrane</keyword>
<evidence type="ECO:0000256" key="1">
    <source>
        <dbReference type="SAM" id="Phobius"/>
    </source>
</evidence>
<gene>
    <name evidence="2" type="ORF">SAMN05421837_12319</name>
</gene>
<evidence type="ECO:0000313" key="2">
    <source>
        <dbReference type="EMBL" id="SEF38499.1"/>
    </source>
</evidence>
<keyword evidence="1" id="KW-0472">Membrane</keyword>
<sequence>MVGALDAIMRFVAQGGVNVRTADVPNGSEPDEIDRIVDVANAVVIFFIVLIAISVVYLAIRLWSGSRGARATLTVAAAAQLSTMFSGFDDALACLSILVAIAGVTLIFTKSSRAYFVETQGSK</sequence>